<dbReference type="OrthoDB" id="6105906at2"/>
<gene>
    <name evidence="1" type="ORF">EV664_1172</name>
</gene>
<dbReference type="InterPro" id="IPR011008">
    <property type="entry name" value="Dimeric_a/b-barrel"/>
</dbReference>
<dbReference type="SUPFAM" id="SSF54909">
    <property type="entry name" value="Dimeric alpha+beta barrel"/>
    <property type="match status" value="1"/>
</dbReference>
<accession>A0A4R6FBC8</accession>
<comment type="caution">
    <text evidence="1">The sequence shown here is derived from an EMBL/GenBank/DDBJ whole genome shotgun (WGS) entry which is preliminary data.</text>
</comment>
<organism evidence="1 2">
    <name type="scientific">Stakelama pacifica</name>
    <dbReference type="NCBI Taxonomy" id="517720"/>
    <lineage>
        <taxon>Bacteria</taxon>
        <taxon>Pseudomonadati</taxon>
        <taxon>Pseudomonadota</taxon>
        <taxon>Alphaproteobacteria</taxon>
        <taxon>Sphingomonadales</taxon>
        <taxon>Sphingomonadaceae</taxon>
        <taxon>Stakelama</taxon>
    </lineage>
</organism>
<dbReference type="EMBL" id="SNWD01000017">
    <property type="protein sequence ID" value="TDN78382.1"/>
    <property type="molecule type" value="Genomic_DNA"/>
</dbReference>
<evidence type="ECO:0000313" key="1">
    <source>
        <dbReference type="EMBL" id="TDN78382.1"/>
    </source>
</evidence>
<dbReference type="RefSeq" id="WP_133496936.1">
    <property type="nucleotide sequence ID" value="NZ_BMLU01000016.1"/>
</dbReference>
<evidence type="ECO:0008006" key="3">
    <source>
        <dbReference type="Google" id="ProtNLM"/>
    </source>
</evidence>
<evidence type="ECO:0000313" key="2">
    <source>
        <dbReference type="Proteomes" id="UP000295493"/>
    </source>
</evidence>
<keyword evidence="2" id="KW-1185">Reference proteome</keyword>
<dbReference type="Proteomes" id="UP000295493">
    <property type="component" value="Unassembled WGS sequence"/>
</dbReference>
<protein>
    <recommendedName>
        <fullName evidence="3">Antibiotic biosynthesis monooxygenase</fullName>
    </recommendedName>
</protein>
<sequence length="112" mass="12526">MSGEPDAMLATFFHWRIAPDRRAAFIEAWAAMTHALKRHGSHGSALFDRGDGTLCAFARWPDAATRDRAFADVDAADARRVMRGAIVEELARMDMRELCNLWTVAPEARDHA</sequence>
<name>A0A4R6FBC8_9SPHN</name>
<dbReference type="AlphaFoldDB" id="A0A4R6FBC8"/>
<proteinExistence type="predicted"/>
<reference evidence="1 2" key="1">
    <citation type="submission" date="2019-03" db="EMBL/GenBank/DDBJ databases">
        <title>Genomic Encyclopedia of Type Strains, Phase IV (KMG-IV): sequencing the most valuable type-strain genomes for metagenomic binning, comparative biology and taxonomic classification.</title>
        <authorList>
            <person name="Goeker M."/>
        </authorList>
    </citation>
    <scope>NUCLEOTIDE SEQUENCE [LARGE SCALE GENOMIC DNA]</scope>
    <source>
        <strain evidence="1 2">DSM 25059</strain>
    </source>
</reference>